<name>A0A348AGZ6_9FIRM</name>
<accession>A0A348AGZ6</accession>
<gene>
    <name evidence="1" type="ORF">MAMMFC1_00992</name>
</gene>
<organism evidence="1 2">
    <name type="scientific">Methylomusa anaerophila</name>
    <dbReference type="NCBI Taxonomy" id="1930071"/>
    <lineage>
        <taxon>Bacteria</taxon>
        <taxon>Bacillati</taxon>
        <taxon>Bacillota</taxon>
        <taxon>Negativicutes</taxon>
        <taxon>Selenomonadales</taxon>
        <taxon>Sporomusaceae</taxon>
        <taxon>Methylomusa</taxon>
    </lineage>
</organism>
<dbReference type="InterPro" id="IPR024523">
    <property type="entry name" value="DUF3793"/>
</dbReference>
<reference evidence="1 2" key="1">
    <citation type="journal article" date="2018" name="Int. J. Syst. Evol. Microbiol.">
        <title>Methylomusa anaerophila gen. nov., sp. nov., an anaerobic methanol-utilizing bacterium isolated from a microbial fuel cell.</title>
        <authorList>
            <person name="Amano N."/>
            <person name="Yamamuro A."/>
            <person name="Miyahara M."/>
            <person name="Kouzuma A."/>
            <person name="Abe T."/>
            <person name="Watanabe K."/>
        </authorList>
    </citation>
    <scope>NUCLEOTIDE SEQUENCE [LARGE SCALE GENOMIC DNA]</scope>
    <source>
        <strain evidence="1 2">MMFC1</strain>
    </source>
</reference>
<sequence>MKNMHTGETLLKGESRKCPAYFFRWLVVELAPTIHGYKPATLLSLSDSFSFPRLSFWQQYGPGFLRRSGIEWVVLRECARKRVILFYRPQLLEEWLKKGENCRFLAAHGYKPECSLSENMAYLKKRYQGECPHEIGLWLGIPLKDVLGFMGISKEYCSCKGLWCIYGDPELSLTLMRKINDSKRVVAEILQNGVNPHNILLGYYEQTA</sequence>
<dbReference type="AlphaFoldDB" id="A0A348AGZ6"/>
<dbReference type="EMBL" id="AP018449">
    <property type="protein sequence ID" value="BBB90344.1"/>
    <property type="molecule type" value="Genomic_DNA"/>
</dbReference>
<evidence type="ECO:0008006" key="3">
    <source>
        <dbReference type="Google" id="ProtNLM"/>
    </source>
</evidence>
<dbReference type="Pfam" id="PF12672">
    <property type="entry name" value="DUF3793"/>
    <property type="match status" value="1"/>
</dbReference>
<evidence type="ECO:0000313" key="1">
    <source>
        <dbReference type="EMBL" id="BBB90344.1"/>
    </source>
</evidence>
<evidence type="ECO:0000313" key="2">
    <source>
        <dbReference type="Proteomes" id="UP000276437"/>
    </source>
</evidence>
<dbReference type="RefSeq" id="WP_126306982.1">
    <property type="nucleotide sequence ID" value="NZ_AP018449.1"/>
</dbReference>
<dbReference type="OrthoDB" id="5393676at2"/>
<proteinExistence type="predicted"/>
<keyword evidence="2" id="KW-1185">Reference proteome</keyword>
<dbReference type="Proteomes" id="UP000276437">
    <property type="component" value="Chromosome"/>
</dbReference>
<dbReference type="KEGG" id="mana:MAMMFC1_00992"/>
<protein>
    <recommendedName>
        <fullName evidence="3">DUF3793 domain-containing protein</fullName>
    </recommendedName>
</protein>